<evidence type="ECO:0000256" key="1">
    <source>
        <dbReference type="ARBA" id="ARBA00004442"/>
    </source>
</evidence>
<evidence type="ECO:0000313" key="8">
    <source>
        <dbReference type="Proteomes" id="UP000252733"/>
    </source>
</evidence>
<keyword evidence="5" id="KW-0998">Cell outer membrane</keyword>
<evidence type="ECO:0000256" key="2">
    <source>
        <dbReference type="ARBA" id="ARBA00006275"/>
    </source>
</evidence>
<protein>
    <submittedName>
        <fullName evidence="7">Putative outer membrane starch-binding protein</fullName>
    </submittedName>
</protein>
<dbReference type="Proteomes" id="UP000252733">
    <property type="component" value="Unassembled WGS sequence"/>
</dbReference>
<sequence>MKKQITVIILLLIFLSQACVEDEFLREEPRDDIFAENLFVNYDGFANGLNAMYANVREQLDGTETVNRDALFQIGTDNVFINNGAGATDPFNNYVDLNSQNDLVEVTFERLYEIINSTNLIINRAESSEVDWQGSNAEENLANKNEVIAQAKLVRAFCYRHLRYGWGAVPLSLNEITGTTYRDDWERTPVEKIQEQMEEDLLFARDNLDMVEETGEVNSAIASTMLAELYLDMDRPDDAADEALRVINSGEYELMTERFGENASEPGNVFSDIFDNVIRESGNNEVLWVLNNAYDDVVGSAGLRRKDMWQTDTRKHKIVKKRVDNTDLYHTLNGGKSNGRLSISDSAFMWYEPFDDRYSEHCVRKYFIYPKDGDENATEYDTLIYTNMKYDNPDDLENHYEWPCVRKWEYLDPYVFENAGRSSQYDDQIYMRLAETYLLAAEALMKQGNNDLAANYLNAIRARSNASLISGSDVTLEFILKERSRELVTEEYRKHTLVRTGKFYEWIIKYNPRVDESKVNPFNQYFPIPQGIIDGNIGAVMEQNPGY</sequence>
<keyword evidence="3" id="KW-0732">Signal</keyword>
<feature type="domain" description="RagB/SusD" evidence="6">
    <location>
        <begin position="328"/>
        <end position="547"/>
    </location>
</feature>
<gene>
    <name evidence="7" type="ORF">DFO77_107117</name>
</gene>
<dbReference type="AlphaFoldDB" id="A0A368V6T1"/>
<comment type="caution">
    <text evidence="7">The sequence shown here is derived from an EMBL/GenBank/DDBJ whole genome shotgun (WGS) entry which is preliminary data.</text>
</comment>
<keyword evidence="4" id="KW-0472">Membrane</keyword>
<comment type="similarity">
    <text evidence="2">Belongs to the SusD family.</text>
</comment>
<proteinExistence type="inferred from homology"/>
<evidence type="ECO:0000259" key="6">
    <source>
        <dbReference type="Pfam" id="PF07980"/>
    </source>
</evidence>
<dbReference type="Pfam" id="PF07980">
    <property type="entry name" value="SusD_RagB"/>
    <property type="match status" value="1"/>
</dbReference>
<evidence type="ECO:0000256" key="4">
    <source>
        <dbReference type="ARBA" id="ARBA00023136"/>
    </source>
</evidence>
<keyword evidence="8" id="KW-1185">Reference proteome</keyword>
<dbReference type="PROSITE" id="PS51257">
    <property type="entry name" value="PROKAR_LIPOPROTEIN"/>
    <property type="match status" value="1"/>
</dbReference>
<comment type="subcellular location">
    <subcellularLocation>
        <location evidence="1">Cell outer membrane</location>
    </subcellularLocation>
</comment>
<organism evidence="7 8">
    <name type="scientific">Marinilabilia salmonicolor</name>
    <dbReference type="NCBI Taxonomy" id="989"/>
    <lineage>
        <taxon>Bacteria</taxon>
        <taxon>Pseudomonadati</taxon>
        <taxon>Bacteroidota</taxon>
        <taxon>Bacteroidia</taxon>
        <taxon>Marinilabiliales</taxon>
        <taxon>Marinilabiliaceae</taxon>
        <taxon>Marinilabilia</taxon>
    </lineage>
</organism>
<evidence type="ECO:0000256" key="3">
    <source>
        <dbReference type="ARBA" id="ARBA00022729"/>
    </source>
</evidence>
<accession>A0A368V6T1</accession>
<dbReference type="GO" id="GO:0009279">
    <property type="term" value="C:cell outer membrane"/>
    <property type="evidence" value="ECO:0007669"/>
    <property type="project" value="UniProtKB-SubCell"/>
</dbReference>
<evidence type="ECO:0000256" key="5">
    <source>
        <dbReference type="ARBA" id="ARBA00023237"/>
    </source>
</evidence>
<dbReference type="Gene3D" id="1.25.40.390">
    <property type="match status" value="1"/>
</dbReference>
<reference evidence="7 8" key="1">
    <citation type="submission" date="2018-07" db="EMBL/GenBank/DDBJ databases">
        <title>Freshwater and sediment microbial communities from various areas in North America, analyzing microbe dynamics in response to fracking.</title>
        <authorList>
            <person name="Lamendella R."/>
        </authorList>
    </citation>
    <scope>NUCLEOTIDE SEQUENCE [LARGE SCALE GENOMIC DNA]</scope>
    <source>
        <strain evidence="7 8">160A</strain>
    </source>
</reference>
<name>A0A368V6T1_9BACT</name>
<dbReference type="SUPFAM" id="SSF48452">
    <property type="entry name" value="TPR-like"/>
    <property type="match status" value="1"/>
</dbReference>
<dbReference type="EMBL" id="QPIZ01000007">
    <property type="protein sequence ID" value="RCW36826.1"/>
    <property type="molecule type" value="Genomic_DNA"/>
</dbReference>
<dbReference type="InterPro" id="IPR011990">
    <property type="entry name" value="TPR-like_helical_dom_sf"/>
</dbReference>
<dbReference type="RefSeq" id="WP_114436824.1">
    <property type="nucleotide sequence ID" value="NZ_QPIZ01000007.1"/>
</dbReference>
<dbReference type="InterPro" id="IPR012944">
    <property type="entry name" value="SusD_RagB_dom"/>
</dbReference>
<evidence type="ECO:0000313" key="7">
    <source>
        <dbReference type="EMBL" id="RCW36826.1"/>
    </source>
</evidence>